<dbReference type="GO" id="GO:0004467">
    <property type="term" value="F:long-chain fatty acid-CoA ligase activity"/>
    <property type="evidence" value="ECO:0007669"/>
    <property type="project" value="UniProtKB-EC"/>
</dbReference>
<dbReference type="InParanoid" id="A0A3Q0KV18"/>
<evidence type="ECO:0000313" key="8">
    <source>
        <dbReference type="WBParaSite" id="Smp_209040.1"/>
    </source>
</evidence>
<dbReference type="EC" id="6.2.1.3" evidence="5"/>
<keyword evidence="1" id="KW-0436">Ligase</keyword>
<evidence type="ECO:0000256" key="4">
    <source>
        <dbReference type="ARBA" id="ARBA00022840"/>
    </source>
</evidence>
<dbReference type="GO" id="GO:0016020">
    <property type="term" value="C:membrane"/>
    <property type="evidence" value="ECO:0007669"/>
    <property type="project" value="TreeGrafter"/>
</dbReference>
<dbReference type="STRING" id="6183.A0A3Q0KV18"/>
<evidence type="ECO:0000256" key="5">
    <source>
        <dbReference type="ARBA" id="ARBA00026121"/>
    </source>
</evidence>
<dbReference type="FunCoup" id="A0A3Q0KV18">
    <property type="interactions" value="597"/>
</dbReference>
<organism evidence="7 8">
    <name type="scientific">Schistosoma mansoni</name>
    <name type="common">Blood fluke</name>
    <dbReference type="NCBI Taxonomy" id="6183"/>
    <lineage>
        <taxon>Eukaryota</taxon>
        <taxon>Metazoa</taxon>
        <taxon>Spiralia</taxon>
        <taxon>Lophotrochozoa</taxon>
        <taxon>Platyhelminthes</taxon>
        <taxon>Trematoda</taxon>
        <taxon>Digenea</taxon>
        <taxon>Strigeidida</taxon>
        <taxon>Schistosomatoidea</taxon>
        <taxon>Schistosomatidae</taxon>
        <taxon>Schistosoma</taxon>
    </lineage>
</organism>
<evidence type="ECO:0000259" key="6">
    <source>
        <dbReference type="Pfam" id="PF00501"/>
    </source>
</evidence>
<dbReference type="AlphaFoldDB" id="A0A3Q0KV18"/>
<keyword evidence="3" id="KW-0443">Lipid metabolism</keyword>
<dbReference type="Proteomes" id="UP000008854">
    <property type="component" value="Unassembled WGS sequence"/>
</dbReference>
<reference evidence="7" key="1">
    <citation type="journal article" date="2012" name="PLoS Negl. Trop. Dis.">
        <title>A systematically improved high quality genome and transcriptome of the human blood fluke Schistosoma mansoni.</title>
        <authorList>
            <person name="Protasio A.V."/>
            <person name="Tsai I.J."/>
            <person name="Babbage A."/>
            <person name="Nichol S."/>
            <person name="Hunt M."/>
            <person name="Aslett M.A."/>
            <person name="De Silva N."/>
            <person name="Velarde G.S."/>
            <person name="Anderson T.J."/>
            <person name="Clark R.C."/>
            <person name="Davidson C."/>
            <person name="Dillon G.P."/>
            <person name="Holroyd N.E."/>
            <person name="LoVerde P.T."/>
            <person name="Lloyd C."/>
            <person name="McQuillan J."/>
            <person name="Oliveira G."/>
            <person name="Otto T.D."/>
            <person name="Parker-Manuel S.J."/>
            <person name="Quail M.A."/>
            <person name="Wilson R.A."/>
            <person name="Zerlotini A."/>
            <person name="Dunne D.W."/>
            <person name="Berriman M."/>
        </authorList>
    </citation>
    <scope>NUCLEOTIDE SEQUENCE [LARGE SCALE GENOMIC DNA]</scope>
    <source>
        <strain evidence="7">Puerto Rican</strain>
    </source>
</reference>
<dbReference type="SUPFAM" id="SSF56801">
    <property type="entry name" value="Acetyl-CoA synthetase-like"/>
    <property type="match status" value="1"/>
</dbReference>
<dbReference type="GO" id="GO:0005783">
    <property type="term" value="C:endoplasmic reticulum"/>
    <property type="evidence" value="ECO:0007669"/>
    <property type="project" value="TreeGrafter"/>
</dbReference>
<dbReference type="GO" id="GO:0005524">
    <property type="term" value="F:ATP binding"/>
    <property type="evidence" value="ECO:0007669"/>
    <property type="project" value="UniProtKB-KW"/>
</dbReference>
<dbReference type="Gene3D" id="3.40.50.12780">
    <property type="entry name" value="N-terminal domain of ligase-like"/>
    <property type="match status" value="1"/>
</dbReference>
<dbReference type="PANTHER" id="PTHR43272">
    <property type="entry name" value="LONG-CHAIN-FATTY-ACID--COA LIGASE"/>
    <property type="match status" value="1"/>
</dbReference>
<evidence type="ECO:0000256" key="3">
    <source>
        <dbReference type="ARBA" id="ARBA00022832"/>
    </source>
</evidence>
<accession>A0A3Q0KV18</accession>
<dbReference type="WBParaSite" id="Smp_209040.1">
    <property type="protein sequence ID" value="Smp_209040.1"/>
    <property type="gene ID" value="Smp_209040"/>
</dbReference>
<dbReference type="InterPro" id="IPR020845">
    <property type="entry name" value="AMP-binding_CS"/>
</dbReference>
<dbReference type="Pfam" id="PF00501">
    <property type="entry name" value="AMP-binding"/>
    <property type="match status" value="1"/>
</dbReference>
<feature type="domain" description="AMP-dependent synthetase/ligase" evidence="6">
    <location>
        <begin position="89"/>
        <end position="492"/>
    </location>
</feature>
<protein>
    <recommendedName>
        <fullName evidence="5">long-chain-fatty-acid--CoA ligase</fullName>
        <ecNumber evidence="5">6.2.1.3</ecNumber>
    </recommendedName>
</protein>
<evidence type="ECO:0000313" key="7">
    <source>
        <dbReference type="Proteomes" id="UP000008854"/>
    </source>
</evidence>
<keyword evidence="2" id="KW-0547">Nucleotide-binding</keyword>
<keyword evidence="7" id="KW-1185">Reference proteome</keyword>
<dbReference type="PANTHER" id="PTHR43272:SF33">
    <property type="entry name" value="AMP-BINDING DOMAIN-CONTAINING PROTEIN-RELATED"/>
    <property type="match status" value="1"/>
</dbReference>
<dbReference type="PROSITE" id="PS00455">
    <property type="entry name" value="AMP_BINDING"/>
    <property type="match status" value="1"/>
</dbReference>
<evidence type="ECO:0000256" key="2">
    <source>
        <dbReference type="ARBA" id="ARBA00022741"/>
    </source>
</evidence>
<sequence>MQCKLCVQSDYPHHYYKVHKPNVSEPYVSPHLNKQSIVIDSKTGARKSPFTTRFTLKFSDVRTMKSLFEKGLETSRFQPCLGRRFSQNEKYTWLTYIEVDDKIQAFGSALVKVACHIPWSDNCVGICGRNSPEWFIAQHACAAYGFPIVPIYATLGDEAIEHILKLTELRVVVCDSGEEICHILEKSSSLINLVIVVNDGPKVAEAKVRFSSNVKIYLFDEFLAIGFKYHIPKTDPKPDDLYMICFTSGSTGLPKGVMIEHQQIVDAVFGIIENTEEKCCNKLSTHLSYLPFAHIMEQVNSSVVILEGAKIGFLTSTVDGLLADCESLKPTVLTTVPRVLSRIYTKYYEAIEGSALKTRLVNHVIKQKLGEQKRGKFNHQSLLDTLCFKKLRQALGGRICGIITGGAPLMPEITQFMRAVFNGLIVEGFGCTETMGVVTVSLVGEFRIGALGAVAYGVEVKLADVLDLGLVVKRDNRGEICVKGKRCTKGYYKDPQNTALLIDSDGWLHTGDIGEWTSEGSLMLVDRVKSIFKLAQGEYVAPERLEALYQSCSLISQIFIDANPKSTYPVAIIVPNFDELRESLSKTDPGLVNLSDHDLCQHEIIHRKYLNVLDQIANQRFLKGFEKLKKIHLTDETFTIENGLLTPTLKISRYKARKVYSEIINRLCDEIMSTENHK</sequence>
<evidence type="ECO:0000256" key="1">
    <source>
        <dbReference type="ARBA" id="ARBA00022598"/>
    </source>
</evidence>
<reference evidence="8" key="2">
    <citation type="submission" date="2018-12" db="UniProtKB">
        <authorList>
            <consortium name="WormBaseParasite"/>
        </authorList>
    </citation>
    <scope>IDENTIFICATION</scope>
    <source>
        <strain evidence="8">Puerto Rican</strain>
    </source>
</reference>
<keyword evidence="4" id="KW-0067">ATP-binding</keyword>
<dbReference type="InterPro" id="IPR000873">
    <property type="entry name" value="AMP-dep_synth/lig_dom"/>
</dbReference>
<proteinExistence type="predicted"/>
<keyword evidence="3" id="KW-0276">Fatty acid metabolism</keyword>
<dbReference type="InterPro" id="IPR042099">
    <property type="entry name" value="ANL_N_sf"/>
</dbReference>
<name>A0A3Q0KV18_SCHMA</name>